<dbReference type="RefSeq" id="WP_068348879.1">
    <property type="nucleotide sequence ID" value="NZ_JFHK01000026.1"/>
</dbReference>
<evidence type="ECO:0000313" key="6">
    <source>
        <dbReference type="EMBL" id="OAA27575.1"/>
    </source>
</evidence>
<dbReference type="InterPro" id="IPR051691">
    <property type="entry name" value="Metab_Enz_Cyan_OpOx_G3PDH"/>
</dbReference>
<comment type="caution">
    <text evidence="6">The sequence shown here is derived from an EMBL/GenBank/DDBJ whole genome shotgun (WGS) entry which is preliminary data.</text>
</comment>
<dbReference type="InterPro" id="IPR023753">
    <property type="entry name" value="FAD/NAD-binding_dom"/>
</dbReference>
<evidence type="ECO:0000256" key="4">
    <source>
        <dbReference type="ARBA" id="ARBA00023014"/>
    </source>
</evidence>
<keyword evidence="4" id="KW-0411">Iron-sulfur</keyword>
<proteinExistence type="predicted"/>
<dbReference type="Proteomes" id="UP000077339">
    <property type="component" value="Unassembled WGS sequence"/>
</dbReference>
<dbReference type="Gene3D" id="3.30.70.20">
    <property type="match status" value="1"/>
</dbReference>
<dbReference type="Gene3D" id="1.10.10.1100">
    <property type="entry name" value="BFD-like [2Fe-2S]-binding domain"/>
    <property type="match status" value="1"/>
</dbReference>
<feature type="domain" description="4Fe-4S ferredoxin-type" evidence="5">
    <location>
        <begin position="380"/>
        <end position="409"/>
    </location>
</feature>
<dbReference type="InterPro" id="IPR017896">
    <property type="entry name" value="4Fe4S_Fe-S-bd"/>
</dbReference>
<dbReference type="PROSITE" id="PS00198">
    <property type="entry name" value="4FE4S_FER_1"/>
    <property type="match status" value="1"/>
</dbReference>
<organism evidence="6 7">
    <name type="scientific">Kosmotoga arenicorallina S304</name>
    <dbReference type="NCBI Taxonomy" id="1453497"/>
    <lineage>
        <taxon>Bacteria</taxon>
        <taxon>Thermotogati</taxon>
        <taxon>Thermotogota</taxon>
        <taxon>Thermotogae</taxon>
        <taxon>Kosmotogales</taxon>
        <taxon>Kosmotogaceae</taxon>
        <taxon>Kosmotoga</taxon>
    </lineage>
</organism>
<dbReference type="GO" id="GO:0051536">
    <property type="term" value="F:iron-sulfur cluster binding"/>
    <property type="evidence" value="ECO:0007669"/>
    <property type="project" value="UniProtKB-KW"/>
</dbReference>
<feature type="domain" description="4Fe-4S ferredoxin-type" evidence="5">
    <location>
        <begin position="412"/>
        <end position="441"/>
    </location>
</feature>
<dbReference type="CDD" id="cd19946">
    <property type="entry name" value="GlpA-like_Fer2_BFD-like"/>
    <property type="match status" value="1"/>
</dbReference>
<gene>
    <name evidence="6" type="ORF">AT15_04990</name>
</gene>
<dbReference type="PROSITE" id="PS51379">
    <property type="entry name" value="4FE4S_FER_2"/>
    <property type="match status" value="2"/>
</dbReference>
<sequence length="609" mass="65786">MTECDVLIIGGGPAGLAAGIEAGKAGLKVFIVDEGVKFGGQLVKQTHKFFGNEEFYASVRGFEIATKLIEELKSMDNVKLMSESTVIGVYEDGVPVLHRPSDSTTLFNPKRFIIATGASEKFLQFENNDLPGVYGAGAVQTLMNQFGIMPGENVLMIGSGNIGLIVSYQLMQAGVNVKAIIEASNRVGGYQVHANKVRRLGVPILLRHTIIRALGKEEVQGAVIAQVDDSWKVIPGTEREFVVDTICIAVGLAPSAELVSQAGGRLQFISELGGYVPVRDENMRTTVSNVFVAGDVSGIEEATTAMVEGRIAGLSCVKDLQGTTDEKSLKEFQEQLRAFRSGPTSSKVRKGLEKLNLSFPEKLPRETEVEPSYEAYKGKLRPIIECSEAIPCNPCETSCPFGAITIGKNINNVPVIDYEKCTGCGICATKCPGLAIFMMQENEEKGTAIVGIPYEFLPIPSKGDQVYALRKDGSIAGVAKVTKVVKAPNSTTVVYIEVPLEEAKKVRHIKVVEMKPEAIVCRCEELTVGDVEKAIEEGYTDFEELRRRLRIAMGPCGGRTCRLNALMILSRKTGIPIEKLDPGTFRPPVIPTTFKAVSKSAKGGESNEG</sequence>
<reference evidence="6 7" key="1">
    <citation type="submission" date="2014-02" db="EMBL/GenBank/DDBJ databases">
        <title>Kosmotoga genome sequencing.</title>
        <authorList>
            <person name="Pollo S.M."/>
            <person name="Charchuk R."/>
            <person name="Nesbo C.L."/>
        </authorList>
    </citation>
    <scope>NUCLEOTIDE SEQUENCE [LARGE SCALE GENOMIC DNA]</scope>
    <source>
        <strain evidence="6 7">S304</strain>
    </source>
</reference>
<dbReference type="Pfam" id="PF12838">
    <property type="entry name" value="Fer4_7"/>
    <property type="match status" value="1"/>
</dbReference>
<accession>A0A176JVI8</accession>
<keyword evidence="1" id="KW-0479">Metal-binding</keyword>
<evidence type="ECO:0000256" key="3">
    <source>
        <dbReference type="ARBA" id="ARBA00023004"/>
    </source>
</evidence>
<evidence type="ECO:0000256" key="2">
    <source>
        <dbReference type="ARBA" id="ARBA00023002"/>
    </source>
</evidence>
<dbReference type="GO" id="GO:0016491">
    <property type="term" value="F:oxidoreductase activity"/>
    <property type="evidence" value="ECO:0007669"/>
    <property type="project" value="UniProtKB-KW"/>
</dbReference>
<evidence type="ECO:0000256" key="1">
    <source>
        <dbReference type="ARBA" id="ARBA00022723"/>
    </source>
</evidence>
<name>A0A176JVI8_9BACT</name>
<dbReference type="Gene3D" id="3.50.50.60">
    <property type="entry name" value="FAD/NAD(P)-binding domain"/>
    <property type="match status" value="2"/>
</dbReference>
<dbReference type="PRINTS" id="PR00368">
    <property type="entry name" value="FADPNR"/>
</dbReference>
<keyword evidence="7" id="KW-1185">Reference proteome</keyword>
<dbReference type="EMBL" id="JFHK01000026">
    <property type="protein sequence ID" value="OAA27575.1"/>
    <property type="molecule type" value="Genomic_DNA"/>
</dbReference>
<dbReference type="OrthoDB" id="9776839at2"/>
<dbReference type="PRINTS" id="PR00469">
    <property type="entry name" value="PNDRDTASEII"/>
</dbReference>
<keyword evidence="3" id="KW-0408">Iron</keyword>
<dbReference type="Pfam" id="PF07992">
    <property type="entry name" value="Pyr_redox_2"/>
    <property type="match status" value="1"/>
</dbReference>
<dbReference type="SUPFAM" id="SSF51905">
    <property type="entry name" value="FAD/NAD(P)-binding domain"/>
    <property type="match status" value="1"/>
</dbReference>
<dbReference type="InterPro" id="IPR041117">
    <property type="entry name" value="SoxA_A3"/>
</dbReference>
<evidence type="ECO:0000313" key="7">
    <source>
        <dbReference type="Proteomes" id="UP000077339"/>
    </source>
</evidence>
<keyword evidence="2" id="KW-0560">Oxidoreductase</keyword>
<protein>
    <submittedName>
        <fullName evidence="6">(2Fe-2S)-binding protein</fullName>
    </submittedName>
</protein>
<dbReference type="AlphaFoldDB" id="A0A176JVI8"/>
<dbReference type="PANTHER" id="PTHR42949:SF3">
    <property type="entry name" value="ANAEROBIC GLYCEROL-3-PHOSPHATE DEHYDROGENASE SUBUNIT B"/>
    <property type="match status" value="1"/>
</dbReference>
<dbReference type="STRING" id="1453497.AT15_04990"/>
<dbReference type="InterPro" id="IPR036188">
    <property type="entry name" value="FAD/NAD-bd_sf"/>
</dbReference>
<dbReference type="InterPro" id="IPR017900">
    <property type="entry name" value="4Fe4S_Fe_S_CS"/>
</dbReference>
<dbReference type="PANTHER" id="PTHR42949">
    <property type="entry name" value="ANAEROBIC GLYCEROL-3-PHOSPHATE DEHYDROGENASE SUBUNIT B"/>
    <property type="match status" value="1"/>
</dbReference>
<dbReference type="GO" id="GO:0046872">
    <property type="term" value="F:metal ion binding"/>
    <property type="evidence" value="ECO:0007669"/>
    <property type="project" value="UniProtKB-KW"/>
</dbReference>
<dbReference type="Pfam" id="PF17806">
    <property type="entry name" value="SO_alpha_A3"/>
    <property type="match status" value="1"/>
</dbReference>
<dbReference type="SUPFAM" id="SSF54862">
    <property type="entry name" value="4Fe-4S ferredoxins"/>
    <property type="match status" value="1"/>
</dbReference>
<dbReference type="InterPro" id="IPR041854">
    <property type="entry name" value="BFD-like_2Fe2S-bd_dom_sf"/>
</dbReference>
<dbReference type="PATRIC" id="fig|1453497.3.peg.991"/>
<evidence type="ECO:0000259" key="5">
    <source>
        <dbReference type="PROSITE" id="PS51379"/>
    </source>
</evidence>